<sequence>MNADGYRYAAEMTDRLTTVIPRDGWDRKLVPELGSPARLFAHLIRVRGVYRDGFYTGELRFPGERVKSGTGLEEGLARSREELARAIEVPEVEKIRFGKVVLTLDELRATAIHHEGIHQGQWQVALKQAGLPLPASWREEWRL</sequence>
<dbReference type="Gene3D" id="1.20.120.450">
    <property type="entry name" value="dinb family like domain"/>
    <property type="match status" value="1"/>
</dbReference>
<dbReference type="OrthoDB" id="2863248at2"/>
<evidence type="ECO:0008006" key="3">
    <source>
        <dbReference type="Google" id="ProtNLM"/>
    </source>
</evidence>
<dbReference type="RefSeq" id="WP_108024955.1">
    <property type="nucleotide sequence ID" value="NZ_QBKR01000019.1"/>
</dbReference>
<dbReference type="AlphaFoldDB" id="A0A2T6BGX7"/>
<accession>A0A2T6BGX7</accession>
<dbReference type="InterPro" id="IPR034660">
    <property type="entry name" value="DinB/YfiT-like"/>
</dbReference>
<proteinExistence type="predicted"/>
<dbReference type="Proteomes" id="UP000244240">
    <property type="component" value="Unassembled WGS sequence"/>
</dbReference>
<protein>
    <recommendedName>
        <fullName evidence="3">Damage-inducible protein DinB</fullName>
    </recommendedName>
</protein>
<name>A0A2T6BGX7_9BACL</name>
<dbReference type="EMBL" id="QBKR01000019">
    <property type="protein sequence ID" value="PTX55309.1"/>
    <property type="molecule type" value="Genomic_DNA"/>
</dbReference>
<dbReference type="SUPFAM" id="SSF109854">
    <property type="entry name" value="DinB/YfiT-like putative metalloenzymes"/>
    <property type="match status" value="1"/>
</dbReference>
<reference evidence="1 2" key="1">
    <citation type="submission" date="2018-04" db="EMBL/GenBank/DDBJ databases">
        <title>Genomic Encyclopedia of Archaeal and Bacterial Type Strains, Phase II (KMG-II): from individual species to whole genera.</title>
        <authorList>
            <person name="Goeker M."/>
        </authorList>
    </citation>
    <scope>NUCLEOTIDE SEQUENCE [LARGE SCALE GENOMIC DNA]</scope>
    <source>
        <strain evidence="1 2">DSM 45787</strain>
    </source>
</reference>
<evidence type="ECO:0000313" key="1">
    <source>
        <dbReference type="EMBL" id="PTX55309.1"/>
    </source>
</evidence>
<gene>
    <name evidence="1" type="ORF">C8P63_11916</name>
</gene>
<comment type="caution">
    <text evidence="1">The sequence shown here is derived from an EMBL/GenBank/DDBJ whole genome shotgun (WGS) entry which is preliminary data.</text>
</comment>
<evidence type="ECO:0000313" key="2">
    <source>
        <dbReference type="Proteomes" id="UP000244240"/>
    </source>
</evidence>
<organism evidence="1 2">
    <name type="scientific">Melghirimyces profundicolus</name>
    <dbReference type="NCBI Taxonomy" id="1242148"/>
    <lineage>
        <taxon>Bacteria</taxon>
        <taxon>Bacillati</taxon>
        <taxon>Bacillota</taxon>
        <taxon>Bacilli</taxon>
        <taxon>Bacillales</taxon>
        <taxon>Thermoactinomycetaceae</taxon>
        <taxon>Melghirimyces</taxon>
    </lineage>
</organism>
<keyword evidence="2" id="KW-1185">Reference proteome</keyword>